<feature type="region of interest" description="Disordered" evidence="1">
    <location>
        <begin position="1"/>
        <end position="21"/>
    </location>
</feature>
<dbReference type="EMBL" id="MFKN01000034">
    <property type="protein sequence ID" value="OGG40285.1"/>
    <property type="molecule type" value="Genomic_DNA"/>
</dbReference>
<comment type="caution">
    <text evidence="2">The sequence shown here is derived from an EMBL/GenBank/DDBJ whole genome shotgun (WGS) entry which is preliminary data.</text>
</comment>
<sequence>MVSGEGVTRTGETIKSGSGNKLPIREPELKREYYFRALVLSHLLNTIRESLEDSGFLQSEVDVFTTELAKLDEDDQFSVLSIPFELRGRVFEKYHEDIEDRRTSVANAVRDICQKNKKYGFTVGYHLSDHHIPKANNGAWDIKGNEFDDRDNRWMAYYSEDYLNRYKKKSGKYLYVVRAEISPDSSHKRDLSNKWGRASLLSIIDECDMREIEQGINEAIKNEDAAPQREAA</sequence>
<gene>
    <name evidence="2" type="ORF">A2118_02275</name>
</gene>
<reference evidence="2 3" key="1">
    <citation type="journal article" date="2016" name="Nat. Commun.">
        <title>Thousands of microbial genomes shed light on interconnected biogeochemical processes in an aquifer system.</title>
        <authorList>
            <person name="Anantharaman K."/>
            <person name="Brown C.T."/>
            <person name="Hug L.A."/>
            <person name="Sharon I."/>
            <person name="Castelle C.J."/>
            <person name="Probst A.J."/>
            <person name="Thomas B.C."/>
            <person name="Singh A."/>
            <person name="Wilkins M.J."/>
            <person name="Karaoz U."/>
            <person name="Brodie E.L."/>
            <person name="Williams K.H."/>
            <person name="Hubbard S.S."/>
            <person name="Banfield J.F."/>
        </authorList>
    </citation>
    <scope>NUCLEOTIDE SEQUENCE [LARGE SCALE GENOMIC DNA]</scope>
</reference>
<dbReference type="Proteomes" id="UP000179014">
    <property type="component" value="Unassembled WGS sequence"/>
</dbReference>
<dbReference type="STRING" id="1798474.A2118_02275"/>
<evidence type="ECO:0000256" key="1">
    <source>
        <dbReference type="SAM" id="MobiDB-lite"/>
    </source>
</evidence>
<accession>A0A1F6BTL5</accession>
<dbReference type="AlphaFoldDB" id="A0A1F6BTL5"/>
<organism evidence="2 3">
    <name type="scientific">Candidatus Kaiserbacteria bacterium GWA2_50_9</name>
    <dbReference type="NCBI Taxonomy" id="1798474"/>
    <lineage>
        <taxon>Bacteria</taxon>
        <taxon>Candidatus Kaiseribacteriota</taxon>
    </lineage>
</organism>
<protein>
    <submittedName>
        <fullName evidence="2">Uncharacterized protein</fullName>
    </submittedName>
</protein>
<feature type="compositionally biased region" description="Polar residues" evidence="1">
    <location>
        <begin position="10"/>
        <end position="19"/>
    </location>
</feature>
<evidence type="ECO:0000313" key="2">
    <source>
        <dbReference type="EMBL" id="OGG40285.1"/>
    </source>
</evidence>
<name>A0A1F6BTL5_9BACT</name>
<proteinExistence type="predicted"/>
<evidence type="ECO:0000313" key="3">
    <source>
        <dbReference type="Proteomes" id="UP000179014"/>
    </source>
</evidence>